<sequence>MRCPFCQNPDTQVIDSRAPEEGYAIRRRRKCPACGKRFTTFERAHLPIPAVVKRNGQRTDYNRAKLQASMTLALRKRPVTPEQLEEAVDSVEQAMIMLGDREIESSVVGELVLGALQKLDTIAYIRFASVYFNIGDPLAFASMIQNAAVPDGSTDGAFDVLRKFRLEHEAEVAAREAKKKAAAERRARRDAERKAAEAEEAK</sequence>
<proteinExistence type="inferred from homology"/>
<dbReference type="PATRIC" id="fig|742823.3.peg.1636"/>
<keyword evidence="5 9" id="KW-0067">ATP-binding</keyword>
<feature type="zinc finger region" evidence="9">
    <location>
        <begin position="3"/>
        <end position="34"/>
    </location>
</feature>
<dbReference type="GO" id="GO:0008270">
    <property type="term" value="F:zinc ion binding"/>
    <property type="evidence" value="ECO:0007669"/>
    <property type="project" value="UniProtKB-UniRule"/>
</dbReference>
<keyword evidence="1 9" id="KW-0678">Repressor</keyword>
<evidence type="ECO:0000256" key="8">
    <source>
        <dbReference type="ARBA" id="ARBA00023163"/>
    </source>
</evidence>
<comment type="cofactor">
    <cofactor evidence="9">
        <name>Zn(2+)</name>
        <dbReference type="ChEBI" id="CHEBI:29105"/>
    </cofactor>
    <text evidence="9">Binds 1 zinc ion.</text>
</comment>
<keyword evidence="9" id="KW-0862">Zinc</keyword>
<dbReference type="GO" id="GO:0003677">
    <property type="term" value="F:DNA binding"/>
    <property type="evidence" value="ECO:0007669"/>
    <property type="project" value="UniProtKB-KW"/>
</dbReference>
<keyword evidence="8 9" id="KW-0804">Transcription</keyword>
<gene>
    <name evidence="9" type="primary">nrdR</name>
    <name evidence="12" type="ORF">HMPREF9465_01642</name>
</gene>
<dbReference type="eggNOG" id="COG1327">
    <property type="taxonomic scope" value="Bacteria"/>
</dbReference>
<comment type="function">
    <text evidence="9">Negatively regulates transcription of bacterial ribonucleotide reductase nrd genes and operons by binding to NrdR-boxes.</text>
</comment>
<evidence type="ECO:0000259" key="11">
    <source>
        <dbReference type="PROSITE" id="PS51161"/>
    </source>
</evidence>
<evidence type="ECO:0000256" key="2">
    <source>
        <dbReference type="ARBA" id="ARBA00022723"/>
    </source>
</evidence>
<evidence type="ECO:0000256" key="4">
    <source>
        <dbReference type="ARBA" id="ARBA00022771"/>
    </source>
</evidence>
<dbReference type="OrthoDB" id="9807461at2"/>
<dbReference type="STRING" id="742823.HMPREF9465_01642"/>
<keyword evidence="13" id="KW-1185">Reference proteome</keyword>
<evidence type="ECO:0000313" key="13">
    <source>
        <dbReference type="Proteomes" id="UP000005835"/>
    </source>
</evidence>
<feature type="region of interest" description="Disordered" evidence="10">
    <location>
        <begin position="175"/>
        <end position="202"/>
    </location>
</feature>
<evidence type="ECO:0000256" key="6">
    <source>
        <dbReference type="ARBA" id="ARBA00023015"/>
    </source>
</evidence>
<name>K1JG66_9BURK</name>
<dbReference type="NCBIfam" id="TIGR00244">
    <property type="entry name" value="transcriptional regulator NrdR"/>
    <property type="match status" value="1"/>
</dbReference>
<dbReference type="Pfam" id="PF03477">
    <property type="entry name" value="ATP-cone"/>
    <property type="match status" value="1"/>
</dbReference>
<dbReference type="HAMAP" id="MF_00440">
    <property type="entry name" value="NrdR"/>
    <property type="match status" value="1"/>
</dbReference>
<comment type="similarity">
    <text evidence="9">Belongs to the NrdR family.</text>
</comment>
<evidence type="ECO:0000256" key="5">
    <source>
        <dbReference type="ARBA" id="ARBA00022840"/>
    </source>
</evidence>
<keyword evidence="6 9" id="KW-0805">Transcription regulation</keyword>
<evidence type="ECO:0000256" key="1">
    <source>
        <dbReference type="ARBA" id="ARBA00022491"/>
    </source>
</evidence>
<evidence type="ECO:0000256" key="10">
    <source>
        <dbReference type="SAM" id="MobiDB-lite"/>
    </source>
</evidence>
<keyword evidence="2 9" id="KW-0479">Metal-binding</keyword>
<dbReference type="EMBL" id="ADMG01000037">
    <property type="protein sequence ID" value="EKB30595.1"/>
    <property type="molecule type" value="Genomic_DNA"/>
</dbReference>
<keyword evidence="4 9" id="KW-0863">Zinc-finger</keyword>
<reference evidence="12 13" key="1">
    <citation type="submission" date="2012-05" db="EMBL/GenBank/DDBJ databases">
        <title>The Genome Sequence of Sutterella wadsworthensis 2_1_59BFAA.</title>
        <authorList>
            <consortium name="The Broad Institute Genome Sequencing Platform"/>
            <person name="Earl A."/>
            <person name="Ward D."/>
            <person name="Feldgarden M."/>
            <person name="Gevers D."/>
            <person name="Daigneault M."/>
            <person name="Strauss J."/>
            <person name="Allen-Vercoe E."/>
            <person name="Walker B."/>
            <person name="Young S.K."/>
            <person name="Zeng Q."/>
            <person name="Gargeya S."/>
            <person name="Fitzgerald M."/>
            <person name="Haas B."/>
            <person name="Abouelleil A."/>
            <person name="Alvarado L."/>
            <person name="Arachchi H.M."/>
            <person name="Berlin A.M."/>
            <person name="Chapman S.B."/>
            <person name="Goldberg J."/>
            <person name="Griggs A."/>
            <person name="Gujja S."/>
            <person name="Hansen M."/>
            <person name="Howarth C."/>
            <person name="Imamovic A."/>
            <person name="Larimer J."/>
            <person name="McCowen C."/>
            <person name="Montmayeur A."/>
            <person name="Murphy C."/>
            <person name="Neiman D."/>
            <person name="Pearson M."/>
            <person name="Priest M."/>
            <person name="Roberts A."/>
            <person name="Saif S."/>
            <person name="Shea T."/>
            <person name="Sisk P."/>
            <person name="Sykes S."/>
            <person name="Wortman J."/>
            <person name="Nusbaum C."/>
            <person name="Birren B."/>
        </authorList>
    </citation>
    <scope>NUCLEOTIDE SEQUENCE [LARGE SCALE GENOMIC DNA]</scope>
    <source>
        <strain evidence="12 13">2_1_59BFAA</strain>
    </source>
</reference>
<accession>K1JG66</accession>
<keyword evidence="3 9" id="KW-0547">Nucleotide-binding</keyword>
<evidence type="ECO:0000256" key="7">
    <source>
        <dbReference type="ARBA" id="ARBA00023125"/>
    </source>
</evidence>
<dbReference type="PANTHER" id="PTHR30455:SF2">
    <property type="entry name" value="TRANSCRIPTIONAL REPRESSOR NRDR"/>
    <property type="match status" value="1"/>
</dbReference>
<keyword evidence="7 9" id="KW-0238">DNA-binding</keyword>
<dbReference type="InterPro" id="IPR005144">
    <property type="entry name" value="ATP-cone_dom"/>
</dbReference>
<feature type="domain" description="ATP-cone" evidence="11">
    <location>
        <begin position="49"/>
        <end position="139"/>
    </location>
</feature>
<dbReference type="Proteomes" id="UP000005835">
    <property type="component" value="Unassembled WGS sequence"/>
</dbReference>
<organism evidence="12 13">
    <name type="scientific">Sutterella wadsworthensis 2_1_59BFAA</name>
    <dbReference type="NCBI Taxonomy" id="742823"/>
    <lineage>
        <taxon>Bacteria</taxon>
        <taxon>Pseudomonadati</taxon>
        <taxon>Pseudomonadota</taxon>
        <taxon>Betaproteobacteria</taxon>
        <taxon>Burkholderiales</taxon>
        <taxon>Sutterellaceae</taxon>
        <taxon>Sutterella</taxon>
    </lineage>
</organism>
<protein>
    <recommendedName>
        <fullName evidence="9">Transcriptional repressor NrdR</fullName>
    </recommendedName>
</protein>
<comment type="caution">
    <text evidence="12">The sequence shown here is derived from an EMBL/GenBank/DDBJ whole genome shotgun (WGS) entry which is preliminary data.</text>
</comment>
<dbReference type="InterPro" id="IPR055173">
    <property type="entry name" value="NrdR-like_N"/>
</dbReference>
<dbReference type="PANTHER" id="PTHR30455">
    <property type="entry name" value="TRANSCRIPTIONAL REPRESSOR NRDR"/>
    <property type="match status" value="1"/>
</dbReference>
<evidence type="ECO:0000256" key="3">
    <source>
        <dbReference type="ARBA" id="ARBA00022741"/>
    </source>
</evidence>
<dbReference type="InterPro" id="IPR003796">
    <property type="entry name" value="RNR_NrdR-like"/>
</dbReference>
<dbReference type="PROSITE" id="PS51161">
    <property type="entry name" value="ATP_CONE"/>
    <property type="match status" value="1"/>
</dbReference>
<dbReference type="GO" id="GO:0045892">
    <property type="term" value="P:negative regulation of DNA-templated transcription"/>
    <property type="evidence" value="ECO:0007669"/>
    <property type="project" value="UniProtKB-UniRule"/>
</dbReference>
<dbReference type="GO" id="GO:0005524">
    <property type="term" value="F:ATP binding"/>
    <property type="evidence" value="ECO:0007669"/>
    <property type="project" value="UniProtKB-UniRule"/>
</dbReference>
<evidence type="ECO:0000256" key="9">
    <source>
        <dbReference type="HAMAP-Rule" id="MF_00440"/>
    </source>
</evidence>
<evidence type="ECO:0000313" key="12">
    <source>
        <dbReference type="EMBL" id="EKB30595.1"/>
    </source>
</evidence>
<dbReference type="AlphaFoldDB" id="K1JG66"/>
<dbReference type="Pfam" id="PF22811">
    <property type="entry name" value="Zn_ribbon_NrdR"/>
    <property type="match status" value="1"/>
</dbReference>
<dbReference type="HOGENOM" id="CLU_108412_0_1_4"/>